<dbReference type="EMBL" id="CP039126">
    <property type="protein sequence ID" value="QMW79987.1"/>
    <property type="molecule type" value="Genomic_DNA"/>
</dbReference>
<dbReference type="InterPro" id="IPR018062">
    <property type="entry name" value="HTH_AraC-typ_CS"/>
</dbReference>
<dbReference type="InterPro" id="IPR018060">
    <property type="entry name" value="HTH_AraC"/>
</dbReference>
<dbReference type="GO" id="GO:0003700">
    <property type="term" value="F:DNA-binding transcription factor activity"/>
    <property type="evidence" value="ECO:0007669"/>
    <property type="project" value="InterPro"/>
</dbReference>
<dbReference type="SUPFAM" id="SSF51215">
    <property type="entry name" value="Regulatory protein AraC"/>
    <property type="match status" value="1"/>
</dbReference>
<keyword evidence="3" id="KW-0804">Transcription</keyword>
<dbReference type="PROSITE" id="PS00041">
    <property type="entry name" value="HTH_ARAC_FAMILY_1"/>
    <property type="match status" value="1"/>
</dbReference>
<dbReference type="InterPro" id="IPR013096">
    <property type="entry name" value="Cupin_2"/>
</dbReference>
<dbReference type="Pfam" id="PF12833">
    <property type="entry name" value="HTH_18"/>
    <property type="match status" value="1"/>
</dbReference>
<dbReference type="PANTHER" id="PTHR43280">
    <property type="entry name" value="ARAC-FAMILY TRANSCRIPTIONAL REGULATOR"/>
    <property type="match status" value="1"/>
</dbReference>
<dbReference type="InterPro" id="IPR014710">
    <property type="entry name" value="RmlC-like_jellyroll"/>
</dbReference>
<dbReference type="InterPro" id="IPR037923">
    <property type="entry name" value="HTH-like"/>
</dbReference>
<feature type="domain" description="HTH araC/xylS-type" evidence="4">
    <location>
        <begin position="208"/>
        <end position="306"/>
    </location>
</feature>
<evidence type="ECO:0000313" key="5">
    <source>
        <dbReference type="EMBL" id="QMW79987.1"/>
    </source>
</evidence>
<evidence type="ECO:0000313" key="6">
    <source>
        <dbReference type="Proteomes" id="UP000515789"/>
    </source>
</evidence>
<dbReference type="PRINTS" id="PR00032">
    <property type="entry name" value="HTHARAC"/>
</dbReference>
<dbReference type="AlphaFoldDB" id="A0A7G5MZE4"/>
<proteinExistence type="predicted"/>
<dbReference type="GO" id="GO:0043565">
    <property type="term" value="F:sequence-specific DNA binding"/>
    <property type="evidence" value="ECO:0007669"/>
    <property type="project" value="InterPro"/>
</dbReference>
<reference evidence="5 6" key="1">
    <citation type="submission" date="2019-04" db="EMBL/GenBank/DDBJ databases">
        <authorList>
            <person name="Schori C."/>
            <person name="Ahrens C."/>
        </authorList>
    </citation>
    <scope>NUCLEOTIDE SEQUENCE [LARGE SCALE GENOMIC DNA]</scope>
    <source>
        <strain evidence="5 6">DSM 2950</strain>
    </source>
</reference>
<dbReference type="SUPFAM" id="SSF46689">
    <property type="entry name" value="Homeodomain-like"/>
    <property type="match status" value="2"/>
</dbReference>
<gene>
    <name evidence="5" type="ORF">E5259_21690</name>
</gene>
<dbReference type="InterPro" id="IPR009057">
    <property type="entry name" value="Homeodomain-like_sf"/>
</dbReference>
<evidence type="ECO:0000256" key="3">
    <source>
        <dbReference type="ARBA" id="ARBA00023163"/>
    </source>
</evidence>
<dbReference type="SMART" id="SM00342">
    <property type="entry name" value="HTH_ARAC"/>
    <property type="match status" value="1"/>
</dbReference>
<dbReference type="PANTHER" id="PTHR43280:SF28">
    <property type="entry name" value="HTH-TYPE TRANSCRIPTIONAL ACTIVATOR RHAS"/>
    <property type="match status" value="1"/>
</dbReference>
<keyword evidence="1" id="KW-0805">Transcription regulation</keyword>
<accession>A0A7G5MZE4</accession>
<organism evidence="5 6">
    <name type="scientific">Blautia producta</name>
    <dbReference type="NCBI Taxonomy" id="33035"/>
    <lineage>
        <taxon>Bacteria</taxon>
        <taxon>Bacillati</taxon>
        <taxon>Bacillota</taxon>
        <taxon>Clostridia</taxon>
        <taxon>Lachnospirales</taxon>
        <taxon>Lachnospiraceae</taxon>
        <taxon>Blautia</taxon>
    </lineage>
</organism>
<dbReference type="Pfam" id="PF07883">
    <property type="entry name" value="Cupin_2"/>
    <property type="match status" value="1"/>
</dbReference>
<dbReference type="InterPro" id="IPR020449">
    <property type="entry name" value="Tscrpt_reg_AraC-type_HTH"/>
</dbReference>
<dbReference type="Gene3D" id="2.60.120.10">
    <property type="entry name" value="Jelly Rolls"/>
    <property type="match status" value="1"/>
</dbReference>
<dbReference type="Gene3D" id="1.10.10.60">
    <property type="entry name" value="Homeodomain-like"/>
    <property type="match status" value="2"/>
</dbReference>
<protein>
    <submittedName>
        <fullName evidence="5">AraC family transcriptional regulator</fullName>
    </submittedName>
</protein>
<dbReference type="Proteomes" id="UP000515789">
    <property type="component" value="Chromosome"/>
</dbReference>
<evidence type="ECO:0000259" key="4">
    <source>
        <dbReference type="PROSITE" id="PS01124"/>
    </source>
</evidence>
<evidence type="ECO:0000256" key="2">
    <source>
        <dbReference type="ARBA" id="ARBA00023125"/>
    </source>
</evidence>
<name>A0A7G5MZE4_9FIRM</name>
<dbReference type="PROSITE" id="PS01124">
    <property type="entry name" value="HTH_ARAC_FAMILY_2"/>
    <property type="match status" value="1"/>
</dbReference>
<evidence type="ECO:0000256" key="1">
    <source>
        <dbReference type="ARBA" id="ARBA00023015"/>
    </source>
</evidence>
<keyword evidence="2" id="KW-0238">DNA-binding</keyword>
<sequence length="313" mass="36066">MPLSYNNRIFEGGFMNGVSILKDASEIVHYNNPNIPLYLKDRWLSSYTNMEALCHWHEDIEYMKALKGHMVYYVNGEKQTIHENDALIVNTRQMHYGFSDDKTDCYFACIVFRLHLLCTNPELTEKYIHPIAEHPDLPYIRLHAANPAEAAIIRLFDAACEDCRKGSAGYELMVISRLTAAWVELYRLLSPGLLSYSSVIEDDLSIQRNMISYIYQNYAQKLSLNDIAAAGSICRSKCCRIFKKYLNKTPIDFLNAYRLEVSTRLLTDTAMSITEIALSCGFQSPSYYAELFQHHKGCTPSHYRTRQAKGYLW</sequence>